<evidence type="ECO:0000313" key="2">
    <source>
        <dbReference type="Proteomes" id="UP000828048"/>
    </source>
</evidence>
<sequence>MVEAAFNDCMANHREFKKLIEDSEKPSYPGCVKIKLATLVRFYKFKASNALTNKAFIEFLAIMGEILPESHQLSSSTYEAGKTMAVLGMEYEKIHACPNDCILYQKEFNDATSCPTCNTSRWKLKKNSTEP</sequence>
<keyword evidence="2" id="KW-1185">Reference proteome</keyword>
<dbReference type="EMBL" id="CM037155">
    <property type="protein sequence ID" value="KAH7848000.1"/>
    <property type="molecule type" value="Genomic_DNA"/>
</dbReference>
<organism evidence="1 2">
    <name type="scientific">Vaccinium darrowii</name>
    <dbReference type="NCBI Taxonomy" id="229202"/>
    <lineage>
        <taxon>Eukaryota</taxon>
        <taxon>Viridiplantae</taxon>
        <taxon>Streptophyta</taxon>
        <taxon>Embryophyta</taxon>
        <taxon>Tracheophyta</taxon>
        <taxon>Spermatophyta</taxon>
        <taxon>Magnoliopsida</taxon>
        <taxon>eudicotyledons</taxon>
        <taxon>Gunneridae</taxon>
        <taxon>Pentapetalae</taxon>
        <taxon>asterids</taxon>
        <taxon>Ericales</taxon>
        <taxon>Ericaceae</taxon>
        <taxon>Vaccinioideae</taxon>
        <taxon>Vaccinieae</taxon>
        <taxon>Vaccinium</taxon>
    </lineage>
</organism>
<protein>
    <submittedName>
        <fullName evidence="1">Uncharacterized protein</fullName>
    </submittedName>
</protein>
<reference evidence="1 2" key="1">
    <citation type="journal article" date="2021" name="Hortic Res">
        <title>High-quality reference genome and annotation aids understanding of berry development for evergreen blueberry (Vaccinium darrowii).</title>
        <authorList>
            <person name="Yu J."/>
            <person name="Hulse-Kemp A.M."/>
            <person name="Babiker E."/>
            <person name="Staton M."/>
        </authorList>
    </citation>
    <scope>NUCLEOTIDE SEQUENCE [LARGE SCALE GENOMIC DNA]</scope>
    <source>
        <strain evidence="2">cv. NJ 8807/NJ 8810</strain>
        <tissue evidence="1">Young leaf</tissue>
    </source>
</reference>
<proteinExistence type="predicted"/>
<accession>A0ACB7Y4N9</accession>
<evidence type="ECO:0000313" key="1">
    <source>
        <dbReference type="EMBL" id="KAH7848000.1"/>
    </source>
</evidence>
<dbReference type="Proteomes" id="UP000828048">
    <property type="component" value="Chromosome 5"/>
</dbReference>
<gene>
    <name evidence="1" type="ORF">Vadar_032610</name>
</gene>
<name>A0ACB7Y4N9_9ERIC</name>
<comment type="caution">
    <text evidence="1">The sequence shown here is derived from an EMBL/GenBank/DDBJ whole genome shotgun (WGS) entry which is preliminary data.</text>
</comment>